<evidence type="ECO:0000313" key="3">
    <source>
        <dbReference type="Proteomes" id="UP000318693"/>
    </source>
</evidence>
<gene>
    <name evidence="2" type="ORF">FJ693_17510</name>
</gene>
<keyword evidence="1" id="KW-1133">Transmembrane helix</keyword>
<dbReference type="AlphaFoldDB" id="A0A552WLD7"/>
<keyword evidence="3" id="KW-1185">Reference proteome</keyword>
<sequence>MTGPQTPVDAAWENDFVLELRLLDVDGRLIGDALEQVRTHCTDSGESAAAAFGEPAAYARSLELPAEPARLGRVLVPSLVGLAGMYLTLNAVMALRTDEPFTLTIGLLVAIGVVVLAVVMAAQNLRAVVDHAVRSIVIGAIMLAVAVTAGELLTGAVAQIPTQPVVVLGSAMLLGSAITEHRAAAGMADPVVSPVDAAGVAREERSALRSTVLGAWLLPAATAILAAAVWFIF</sequence>
<keyword evidence="1" id="KW-0812">Transmembrane</keyword>
<dbReference type="RefSeq" id="WP_143419743.1">
    <property type="nucleotide sequence ID" value="NZ_VJXR01000080.1"/>
</dbReference>
<feature type="transmembrane region" description="Helical" evidence="1">
    <location>
        <begin position="74"/>
        <end position="95"/>
    </location>
</feature>
<protein>
    <submittedName>
        <fullName evidence="2">Uncharacterized protein</fullName>
    </submittedName>
</protein>
<reference evidence="2 3" key="1">
    <citation type="submission" date="2019-07" db="EMBL/GenBank/DDBJ databases">
        <title>Georgenia wutianyii sp. nov. and Georgenia *** sp. nov. isolated from plateau pika (Ochotona curzoniae) in the Qinghai-Tibet plateau of China.</title>
        <authorList>
            <person name="Tian Z."/>
        </authorList>
    </citation>
    <scope>NUCLEOTIDE SEQUENCE [LARGE SCALE GENOMIC DNA]</scope>
    <source>
        <strain evidence="2 3">Z446</strain>
    </source>
</reference>
<feature type="transmembrane region" description="Helical" evidence="1">
    <location>
        <begin position="101"/>
        <end position="120"/>
    </location>
</feature>
<dbReference type="Proteomes" id="UP000318693">
    <property type="component" value="Unassembled WGS sequence"/>
</dbReference>
<feature type="transmembrane region" description="Helical" evidence="1">
    <location>
        <begin position="156"/>
        <end position="178"/>
    </location>
</feature>
<organism evidence="2 3">
    <name type="scientific">Georgenia yuyongxinii</name>
    <dbReference type="NCBI Taxonomy" id="2589797"/>
    <lineage>
        <taxon>Bacteria</taxon>
        <taxon>Bacillati</taxon>
        <taxon>Actinomycetota</taxon>
        <taxon>Actinomycetes</taxon>
        <taxon>Micrococcales</taxon>
        <taxon>Bogoriellaceae</taxon>
        <taxon>Georgenia</taxon>
    </lineage>
</organism>
<feature type="transmembrane region" description="Helical" evidence="1">
    <location>
        <begin position="212"/>
        <end position="232"/>
    </location>
</feature>
<dbReference type="EMBL" id="VJXR01000080">
    <property type="protein sequence ID" value="TRW43474.1"/>
    <property type="molecule type" value="Genomic_DNA"/>
</dbReference>
<keyword evidence="1" id="KW-0472">Membrane</keyword>
<name>A0A552WLD7_9MICO</name>
<feature type="transmembrane region" description="Helical" evidence="1">
    <location>
        <begin position="132"/>
        <end position="150"/>
    </location>
</feature>
<evidence type="ECO:0000313" key="2">
    <source>
        <dbReference type="EMBL" id="TRW43474.1"/>
    </source>
</evidence>
<proteinExistence type="predicted"/>
<accession>A0A552WLD7</accession>
<evidence type="ECO:0000256" key="1">
    <source>
        <dbReference type="SAM" id="Phobius"/>
    </source>
</evidence>
<comment type="caution">
    <text evidence="2">The sequence shown here is derived from an EMBL/GenBank/DDBJ whole genome shotgun (WGS) entry which is preliminary data.</text>
</comment>